<sequence length="161" mass="17936">MRRHLITGLALNFCFVCAAGSNVHLPNPTSWEAYLEMNENVVSGRKLLRSDGADDAGNESRTGLSVSITERLKSLFKSSNVTPEKLQSWLNSEKPADTVFMRMHLHKADDWVLQAPQFSTWLQYADPLSAKTGQTLSAAIPTLTRQLGDDKLYRGDQSLLK</sequence>
<dbReference type="eggNOG" id="ENOG502RANW">
    <property type="taxonomic scope" value="Eukaryota"/>
</dbReference>
<evidence type="ECO:0000256" key="1">
    <source>
        <dbReference type="SAM" id="SignalP"/>
    </source>
</evidence>
<evidence type="ECO:0000313" key="2">
    <source>
        <dbReference type="EMBL" id="EEY58958.1"/>
    </source>
</evidence>
<proteinExistence type="predicted"/>
<dbReference type="RefSeq" id="XP_002901431.1">
    <property type="nucleotide sequence ID" value="XM_002901385.1"/>
</dbReference>
<dbReference type="AlphaFoldDB" id="D0NHN3"/>
<evidence type="ECO:0008006" key="4">
    <source>
        <dbReference type="Google" id="ProtNLM"/>
    </source>
</evidence>
<dbReference type="GeneID" id="9470958"/>
<feature type="chain" id="PRO_5003012444" description="Secreted RxLR effector peptide protein" evidence="1">
    <location>
        <begin position="21"/>
        <end position="161"/>
    </location>
</feature>
<dbReference type="VEuPathDB" id="FungiDB:PITG_11973"/>
<reference evidence="3" key="1">
    <citation type="journal article" date="2009" name="Nature">
        <title>Genome sequence and analysis of the Irish potato famine pathogen Phytophthora infestans.</title>
        <authorList>
            <consortium name="The Broad Institute Genome Sequencing Platform"/>
            <person name="Haas B.J."/>
            <person name="Kamoun S."/>
            <person name="Zody M.C."/>
            <person name="Jiang R.H."/>
            <person name="Handsaker R.E."/>
            <person name="Cano L.M."/>
            <person name="Grabherr M."/>
            <person name="Kodira C.D."/>
            <person name="Raffaele S."/>
            <person name="Torto-Alalibo T."/>
            <person name="Bozkurt T.O."/>
            <person name="Ah-Fong A.M."/>
            <person name="Alvarado L."/>
            <person name="Anderson V.L."/>
            <person name="Armstrong M.R."/>
            <person name="Avrova A."/>
            <person name="Baxter L."/>
            <person name="Beynon J."/>
            <person name="Boevink P.C."/>
            <person name="Bollmann S.R."/>
            <person name="Bos J.I."/>
            <person name="Bulone V."/>
            <person name="Cai G."/>
            <person name="Cakir C."/>
            <person name="Carrington J.C."/>
            <person name="Chawner M."/>
            <person name="Conti L."/>
            <person name="Costanzo S."/>
            <person name="Ewan R."/>
            <person name="Fahlgren N."/>
            <person name="Fischbach M.A."/>
            <person name="Fugelstad J."/>
            <person name="Gilroy E.M."/>
            <person name="Gnerre S."/>
            <person name="Green P.J."/>
            <person name="Grenville-Briggs L.J."/>
            <person name="Griffith J."/>
            <person name="Grunwald N.J."/>
            <person name="Horn K."/>
            <person name="Horner N.R."/>
            <person name="Hu C.H."/>
            <person name="Huitema E."/>
            <person name="Jeong D.H."/>
            <person name="Jones A.M."/>
            <person name="Jones J.D."/>
            <person name="Jones R.W."/>
            <person name="Karlsson E.K."/>
            <person name="Kunjeti S.G."/>
            <person name="Lamour K."/>
            <person name="Liu Z."/>
            <person name="Ma L."/>
            <person name="Maclean D."/>
            <person name="Chibucos M.C."/>
            <person name="McDonald H."/>
            <person name="McWalters J."/>
            <person name="Meijer H.J."/>
            <person name="Morgan W."/>
            <person name="Morris P.F."/>
            <person name="Munro C.A."/>
            <person name="O'Neill K."/>
            <person name="Ospina-Giraldo M."/>
            <person name="Pinzon A."/>
            <person name="Pritchard L."/>
            <person name="Ramsahoye B."/>
            <person name="Ren Q."/>
            <person name="Restrepo S."/>
            <person name="Roy S."/>
            <person name="Sadanandom A."/>
            <person name="Savidor A."/>
            <person name="Schornack S."/>
            <person name="Schwartz D.C."/>
            <person name="Schumann U.D."/>
            <person name="Schwessinger B."/>
            <person name="Seyer L."/>
            <person name="Sharpe T."/>
            <person name="Silvar C."/>
            <person name="Song J."/>
            <person name="Studholme D.J."/>
            <person name="Sykes S."/>
            <person name="Thines M."/>
            <person name="van de Vondervoort P.J."/>
            <person name="Phuntumart V."/>
            <person name="Wawra S."/>
            <person name="Weide R."/>
            <person name="Win J."/>
            <person name="Young C."/>
            <person name="Zhou S."/>
            <person name="Fry W."/>
            <person name="Meyers B.C."/>
            <person name="van West P."/>
            <person name="Ristaino J."/>
            <person name="Govers F."/>
            <person name="Birch P.R."/>
            <person name="Whisson S.C."/>
            <person name="Judelson H.S."/>
            <person name="Nusbaum C."/>
        </authorList>
    </citation>
    <scope>NUCLEOTIDE SEQUENCE [LARGE SCALE GENOMIC DNA]</scope>
    <source>
        <strain evidence="3">T30-4</strain>
    </source>
</reference>
<keyword evidence="1" id="KW-0732">Signal</keyword>
<name>D0NHN3_PHYIT</name>
<dbReference type="Proteomes" id="UP000006643">
    <property type="component" value="Unassembled WGS sequence"/>
</dbReference>
<dbReference type="InParanoid" id="D0NHN3"/>
<dbReference type="EMBL" id="DS028138">
    <property type="protein sequence ID" value="EEY58958.1"/>
    <property type="molecule type" value="Genomic_DNA"/>
</dbReference>
<gene>
    <name evidence="2" type="ORF">PITG_11973</name>
</gene>
<protein>
    <recommendedName>
        <fullName evidence="4">Secreted RxLR effector peptide protein</fullName>
    </recommendedName>
</protein>
<dbReference type="HOGENOM" id="CLU_1647053_0_0_1"/>
<dbReference type="KEGG" id="pif:PITG_11973"/>
<feature type="signal peptide" evidence="1">
    <location>
        <begin position="1"/>
        <end position="20"/>
    </location>
</feature>
<organism evidence="2 3">
    <name type="scientific">Phytophthora infestans (strain T30-4)</name>
    <name type="common">Potato late blight agent</name>
    <dbReference type="NCBI Taxonomy" id="403677"/>
    <lineage>
        <taxon>Eukaryota</taxon>
        <taxon>Sar</taxon>
        <taxon>Stramenopiles</taxon>
        <taxon>Oomycota</taxon>
        <taxon>Peronosporomycetes</taxon>
        <taxon>Peronosporales</taxon>
        <taxon>Peronosporaceae</taxon>
        <taxon>Phytophthora</taxon>
    </lineage>
</organism>
<keyword evidence="3" id="KW-1185">Reference proteome</keyword>
<accession>D0NHN3</accession>
<dbReference type="OrthoDB" id="127322at2759"/>
<evidence type="ECO:0000313" key="3">
    <source>
        <dbReference type="Proteomes" id="UP000006643"/>
    </source>
</evidence>